<feature type="transmembrane region" description="Helical" evidence="1">
    <location>
        <begin position="12"/>
        <end position="33"/>
    </location>
</feature>
<keyword evidence="1" id="KW-0472">Membrane</keyword>
<gene>
    <name evidence="2" type="ORF">S03H2_02105</name>
</gene>
<sequence length="34" mass="3971">MNLPTTHPIWMWLYFGTFGSAGAVLFTLVVWNWL</sequence>
<dbReference type="AlphaFoldDB" id="X1DU14"/>
<evidence type="ECO:0000313" key="2">
    <source>
        <dbReference type="EMBL" id="GAH23647.1"/>
    </source>
</evidence>
<proteinExistence type="predicted"/>
<keyword evidence="1" id="KW-0812">Transmembrane</keyword>
<reference evidence="2" key="1">
    <citation type="journal article" date="2014" name="Front. Microbiol.">
        <title>High frequency of phylogenetically diverse reductive dehalogenase-homologous genes in deep subseafloor sedimentary metagenomes.</title>
        <authorList>
            <person name="Kawai M."/>
            <person name="Futagami T."/>
            <person name="Toyoda A."/>
            <person name="Takaki Y."/>
            <person name="Nishi S."/>
            <person name="Hori S."/>
            <person name="Arai W."/>
            <person name="Tsubouchi T."/>
            <person name="Morono Y."/>
            <person name="Uchiyama I."/>
            <person name="Ito T."/>
            <person name="Fujiyama A."/>
            <person name="Inagaki F."/>
            <person name="Takami H."/>
        </authorList>
    </citation>
    <scope>NUCLEOTIDE SEQUENCE</scope>
    <source>
        <strain evidence="2">Expedition CK06-06</strain>
    </source>
</reference>
<dbReference type="EMBL" id="BARU01000674">
    <property type="protein sequence ID" value="GAH23647.1"/>
    <property type="molecule type" value="Genomic_DNA"/>
</dbReference>
<evidence type="ECO:0000256" key="1">
    <source>
        <dbReference type="SAM" id="Phobius"/>
    </source>
</evidence>
<feature type="non-terminal residue" evidence="2">
    <location>
        <position position="34"/>
    </location>
</feature>
<organism evidence="2">
    <name type="scientific">marine sediment metagenome</name>
    <dbReference type="NCBI Taxonomy" id="412755"/>
    <lineage>
        <taxon>unclassified sequences</taxon>
        <taxon>metagenomes</taxon>
        <taxon>ecological metagenomes</taxon>
    </lineage>
</organism>
<name>X1DU14_9ZZZZ</name>
<protein>
    <submittedName>
        <fullName evidence="2">Uncharacterized protein</fullName>
    </submittedName>
</protein>
<comment type="caution">
    <text evidence="2">The sequence shown here is derived from an EMBL/GenBank/DDBJ whole genome shotgun (WGS) entry which is preliminary data.</text>
</comment>
<keyword evidence="1" id="KW-1133">Transmembrane helix</keyword>
<accession>X1DU14</accession>